<dbReference type="Gene3D" id="1.10.101.10">
    <property type="entry name" value="PGBD-like superfamily/PGBD"/>
    <property type="match status" value="1"/>
</dbReference>
<dbReference type="OrthoDB" id="514320at2"/>
<reference evidence="3" key="5">
    <citation type="submission" date="2020-09" db="EMBL/GenBank/DDBJ databases">
        <authorList>
            <person name="Sun Q."/>
            <person name="Ohkuma M."/>
        </authorList>
    </citation>
    <scope>NUCLEOTIDE SEQUENCE</scope>
    <source>
        <strain evidence="3">JCM 4434</strain>
    </source>
</reference>
<keyword evidence="5" id="KW-1185">Reference proteome</keyword>
<dbReference type="RefSeq" id="WP_030556571.1">
    <property type="nucleotide sequence ID" value="NZ_BMUB01000015.1"/>
</dbReference>
<accession>A0A8H9I0R7</accession>
<dbReference type="SUPFAM" id="SSF47090">
    <property type="entry name" value="PGBD-like"/>
    <property type="match status" value="1"/>
</dbReference>
<dbReference type="InterPro" id="IPR002477">
    <property type="entry name" value="Peptidoglycan-bd-like"/>
</dbReference>
<dbReference type="AlphaFoldDB" id="A0A1E7N930"/>
<feature type="domain" description="Peptidoglycan binding-like" evidence="2">
    <location>
        <begin position="77"/>
        <end position="127"/>
    </location>
</feature>
<evidence type="ECO:0000259" key="2">
    <source>
        <dbReference type="Pfam" id="PF01471"/>
    </source>
</evidence>
<dbReference type="Proteomes" id="UP000037395">
    <property type="component" value="Unassembled WGS sequence"/>
</dbReference>
<reference evidence="4 5" key="2">
    <citation type="submission" date="2014-07" db="EMBL/GenBank/DDBJ databases">
        <authorList>
            <person name="Zhang J.E."/>
            <person name="Yang H."/>
            <person name="Guo J."/>
            <person name="Deng Z."/>
            <person name="Luo H."/>
            <person name="Luo M."/>
            <person name="Zhao B."/>
        </authorList>
    </citation>
    <scope>NUCLEOTIDE SEQUENCE [LARGE SCALE GENOMIC DNA]</scope>
    <source>
        <strain evidence="4">ATCC 10762</strain>
        <strain evidence="5">ATCC 10762 / DSM 40127 / CCM 3239 / JCM 4008 / LMG 5968 / NBRC 12843 / NCIMB 8234 / A-377</strain>
    </source>
</reference>
<dbReference type="Proteomes" id="UP000610124">
    <property type="component" value="Unassembled WGS sequence"/>
</dbReference>
<reference evidence="4" key="4">
    <citation type="submission" date="2016-08" db="EMBL/GenBank/DDBJ databases">
        <title>Sequencing, Assembly and Comparative Genomics of S. aureofaciens ATCC 10762.</title>
        <authorList>
            <person name="Gradnigo J.S."/>
            <person name="Johnson N."/>
            <person name="Somerville G.A."/>
        </authorList>
    </citation>
    <scope>NUCLEOTIDE SEQUENCE [LARGE SCALE GENOMIC DNA]</scope>
    <source>
        <strain evidence="4">ATCC 10762</strain>
    </source>
</reference>
<evidence type="ECO:0000256" key="1">
    <source>
        <dbReference type="SAM" id="SignalP"/>
    </source>
</evidence>
<organism evidence="4 5">
    <name type="scientific">Kitasatospora aureofaciens</name>
    <name type="common">Streptomyces aureofaciens</name>
    <dbReference type="NCBI Taxonomy" id="1894"/>
    <lineage>
        <taxon>Bacteria</taxon>
        <taxon>Bacillati</taxon>
        <taxon>Actinomycetota</taxon>
        <taxon>Actinomycetes</taxon>
        <taxon>Kitasatosporales</taxon>
        <taxon>Streptomycetaceae</taxon>
        <taxon>Kitasatospora</taxon>
    </lineage>
</organism>
<dbReference type="InterPro" id="IPR036366">
    <property type="entry name" value="PGBDSf"/>
</dbReference>
<evidence type="ECO:0000313" key="3">
    <source>
        <dbReference type="EMBL" id="GGU93596.1"/>
    </source>
</evidence>
<proteinExistence type="predicted"/>
<dbReference type="Pfam" id="PF01471">
    <property type="entry name" value="PG_binding_1"/>
    <property type="match status" value="1"/>
</dbReference>
<comment type="caution">
    <text evidence="4">The sequence shown here is derived from an EMBL/GenBank/DDBJ whole genome shotgun (WGS) entry which is preliminary data.</text>
</comment>
<accession>A0A1E7N930</accession>
<dbReference type="EMBL" id="BMUB01000015">
    <property type="protein sequence ID" value="GGU93596.1"/>
    <property type="molecule type" value="Genomic_DNA"/>
</dbReference>
<keyword evidence="1" id="KW-0732">Signal</keyword>
<dbReference type="EMBL" id="JPRF03000021">
    <property type="protein sequence ID" value="OEV37197.1"/>
    <property type="molecule type" value="Genomic_DNA"/>
</dbReference>
<feature type="chain" id="PRO_5009198886" description="Peptidoglycan binding-like domain-containing protein" evidence="1">
    <location>
        <begin position="31"/>
        <end position="132"/>
    </location>
</feature>
<protein>
    <recommendedName>
        <fullName evidence="2">Peptidoglycan binding-like domain-containing protein</fullName>
    </recommendedName>
</protein>
<gene>
    <name evidence="3" type="ORF">GCM10010502_53850</name>
    <name evidence="4" type="ORF">HS99_0005145</name>
</gene>
<dbReference type="InterPro" id="IPR036365">
    <property type="entry name" value="PGBD-like_sf"/>
</dbReference>
<name>A0A1E7N930_KITAU</name>
<reference evidence="3" key="1">
    <citation type="journal article" date="2014" name="Int. J. Syst. Evol. Microbiol.">
        <title>Complete genome sequence of Corynebacterium casei LMG S-19264T (=DSM 44701T), isolated from a smear-ripened cheese.</title>
        <authorList>
            <consortium name="US DOE Joint Genome Institute (JGI-PGF)"/>
            <person name="Walter F."/>
            <person name="Albersmeier A."/>
            <person name="Kalinowski J."/>
            <person name="Ruckert C."/>
        </authorList>
    </citation>
    <scope>NUCLEOTIDE SEQUENCE</scope>
    <source>
        <strain evidence="3">JCM 4434</strain>
    </source>
</reference>
<reference evidence="5" key="3">
    <citation type="submission" date="2016-08" db="EMBL/GenBank/DDBJ databases">
        <title>Sequencing, assembly and comparative genomics of S. aureofaciens ATCC 10762.</title>
        <authorList>
            <person name="Gradnigo J.S."/>
            <person name="Johnson N."/>
            <person name="Somerville G.A."/>
        </authorList>
    </citation>
    <scope>NUCLEOTIDE SEQUENCE [LARGE SCALE GENOMIC DNA]</scope>
    <source>
        <strain evidence="5">ATCC 10762 / DSM 40127 / CCM 3239 / JCM 4008 / LMG 5968 / NBRC 12843 / NCIMB 8234 / A-377</strain>
    </source>
</reference>
<evidence type="ECO:0000313" key="5">
    <source>
        <dbReference type="Proteomes" id="UP000037395"/>
    </source>
</evidence>
<feature type="signal peptide" evidence="1">
    <location>
        <begin position="1"/>
        <end position="30"/>
    </location>
</feature>
<sequence length="132" mass="14028">MNIMKKATLAVAATLLLATGGIATANTASAATPISCAGREYEQGGAPFKPSESDKHFGFYNGYTETPSPDTFSWATVEAQCLLNTIGSNLTVDGYYGPKTQDAVRVVQRGESLTQDGFVGPDTWPALRFVAW</sequence>
<dbReference type="GeneID" id="97488369"/>
<evidence type="ECO:0000313" key="4">
    <source>
        <dbReference type="EMBL" id="OEV37197.1"/>
    </source>
</evidence>